<accession>A0A0B7K816</accession>
<dbReference type="AlphaFoldDB" id="A0A0B7K816"/>
<gene>
    <name evidence="1" type="ORF">BN869_000009536_1</name>
</gene>
<reference evidence="1" key="1">
    <citation type="submission" date="2015-01" db="EMBL/GenBank/DDBJ databases">
        <authorList>
            <person name="Durling Mikael"/>
        </authorList>
    </citation>
    <scope>NUCLEOTIDE SEQUENCE</scope>
</reference>
<dbReference type="Pfam" id="PF16815">
    <property type="entry name" value="HRI1"/>
    <property type="match status" value="1"/>
</dbReference>
<proteinExistence type="predicted"/>
<sequence>MSSSQAVQRISIRWLPEPAYEDTDTVALNVGGYFIDLRVVKETGSIQWSRAGERILLKENPLTFRWTHIIDSLDLTVPDEAHFERLPNGDDLEIGSTPCPHKGGALTEYEEVWRDTTSRKEPGDLSWILQSADGTTFIGRVGTIYLAIRKSETGDFSARREDLSSSSQTWEVTFESGKVESLPRASSALKQIGATKRVEHGTLHVDDINYIVRAFSNS</sequence>
<dbReference type="InterPro" id="IPR031818">
    <property type="entry name" value="Hri1"/>
</dbReference>
<dbReference type="EMBL" id="CDPU01000035">
    <property type="protein sequence ID" value="CEO53478.1"/>
    <property type="molecule type" value="Genomic_DNA"/>
</dbReference>
<evidence type="ECO:0008006" key="2">
    <source>
        <dbReference type="Google" id="ProtNLM"/>
    </source>
</evidence>
<dbReference type="Gene3D" id="2.40.128.320">
    <property type="entry name" value="Protein HRI1, N-terminal domain"/>
    <property type="match status" value="1"/>
</dbReference>
<organism evidence="1">
    <name type="scientific">Bionectria ochroleuca</name>
    <name type="common">Gliocladium roseum</name>
    <dbReference type="NCBI Taxonomy" id="29856"/>
    <lineage>
        <taxon>Eukaryota</taxon>
        <taxon>Fungi</taxon>
        <taxon>Dikarya</taxon>
        <taxon>Ascomycota</taxon>
        <taxon>Pezizomycotina</taxon>
        <taxon>Sordariomycetes</taxon>
        <taxon>Hypocreomycetidae</taxon>
        <taxon>Hypocreales</taxon>
        <taxon>Bionectriaceae</taxon>
        <taxon>Clonostachys</taxon>
    </lineage>
</organism>
<evidence type="ECO:0000313" key="1">
    <source>
        <dbReference type="EMBL" id="CEO53478.1"/>
    </source>
</evidence>
<dbReference type="InterPro" id="IPR043047">
    <property type="entry name" value="Hri1_N_sf"/>
</dbReference>
<protein>
    <recommendedName>
        <fullName evidence="2">Protein HRI1</fullName>
    </recommendedName>
</protein>
<name>A0A0B7K816_BIOOC</name>